<evidence type="ECO:0000313" key="4">
    <source>
        <dbReference type="EMBL" id="KKS84165.1"/>
    </source>
</evidence>
<reference evidence="4 5" key="1">
    <citation type="journal article" date="2015" name="Nature">
        <title>rRNA introns, odd ribosomes, and small enigmatic genomes across a large radiation of phyla.</title>
        <authorList>
            <person name="Brown C.T."/>
            <person name="Hug L.A."/>
            <person name="Thomas B.C."/>
            <person name="Sharon I."/>
            <person name="Castelle C.J."/>
            <person name="Singh A."/>
            <person name="Wilkins M.J."/>
            <person name="Williams K.H."/>
            <person name="Banfield J.F."/>
        </authorList>
    </citation>
    <scope>NUCLEOTIDE SEQUENCE [LARGE SCALE GENOMIC DNA]</scope>
</reference>
<dbReference type="GO" id="GO:0009003">
    <property type="term" value="F:signal peptidase activity"/>
    <property type="evidence" value="ECO:0007669"/>
    <property type="project" value="UniProtKB-EC"/>
</dbReference>
<dbReference type="EMBL" id="LCFB01000026">
    <property type="protein sequence ID" value="KKS84165.1"/>
    <property type="molecule type" value="Genomic_DNA"/>
</dbReference>
<keyword evidence="2" id="KW-1133">Transmembrane helix</keyword>
<organism evidence="4 5">
    <name type="scientific">Candidatus Gottesmanbacteria bacterium GW2011_GWA1_43_11</name>
    <dbReference type="NCBI Taxonomy" id="1618436"/>
    <lineage>
        <taxon>Bacteria</taxon>
        <taxon>Candidatus Gottesmaniibacteriota</taxon>
    </lineage>
</organism>
<keyword evidence="2" id="KW-0812">Transmembrane</keyword>
<evidence type="ECO:0000259" key="3">
    <source>
        <dbReference type="PROSITE" id="PS51841"/>
    </source>
</evidence>
<evidence type="ECO:0000313" key="5">
    <source>
        <dbReference type="Proteomes" id="UP000034543"/>
    </source>
</evidence>
<protein>
    <recommendedName>
        <fullName evidence="1">Signal peptidase I</fullName>
        <ecNumber evidence="1">3.4.21.89</ecNumber>
    </recommendedName>
</protein>
<evidence type="ECO:0000256" key="1">
    <source>
        <dbReference type="NCBIfam" id="TIGR02228"/>
    </source>
</evidence>
<dbReference type="Proteomes" id="UP000034543">
    <property type="component" value="Unassembled WGS sequence"/>
</dbReference>
<dbReference type="GO" id="GO:0004252">
    <property type="term" value="F:serine-type endopeptidase activity"/>
    <property type="evidence" value="ECO:0007669"/>
    <property type="project" value="UniProtKB-UniRule"/>
</dbReference>
<dbReference type="Gene3D" id="2.60.40.1260">
    <property type="entry name" value="Lamin Tail domain"/>
    <property type="match status" value="1"/>
</dbReference>
<gene>
    <name evidence="4" type="ORF">UV59_C0026G0015</name>
</gene>
<dbReference type="NCBIfam" id="TIGR02228">
    <property type="entry name" value="sigpep_I_arch"/>
    <property type="match status" value="1"/>
</dbReference>
<dbReference type="InterPro" id="IPR001733">
    <property type="entry name" value="Peptidase_S26B"/>
</dbReference>
<keyword evidence="2" id="KW-0472">Membrane</keyword>
<comment type="caution">
    <text evidence="4">The sequence shown here is derived from an EMBL/GenBank/DDBJ whole genome shotgun (WGS) entry which is preliminary data.</text>
</comment>
<proteinExistence type="predicted"/>
<evidence type="ECO:0000256" key="2">
    <source>
        <dbReference type="SAM" id="Phobius"/>
    </source>
</evidence>
<feature type="transmembrane region" description="Helical" evidence="2">
    <location>
        <begin position="173"/>
        <end position="192"/>
    </location>
</feature>
<dbReference type="AlphaFoldDB" id="A0A0G1CEN3"/>
<dbReference type="SUPFAM" id="SSF74853">
    <property type="entry name" value="Lamin A/C globular tail domain"/>
    <property type="match status" value="1"/>
</dbReference>
<feature type="domain" description="LTD" evidence="3">
    <location>
        <begin position="311"/>
        <end position="446"/>
    </location>
</feature>
<dbReference type="EC" id="3.4.21.89" evidence="1"/>
<feature type="transmembrane region" description="Helical" evidence="2">
    <location>
        <begin position="83"/>
        <end position="100"/>
    </location>
</feature>
<dbReference type="GO" id="GO:0016020">
    <property type="term" value="C:membrane"/>
    <property type="evidence" value="ECO:0007669"/>
    <property type="project" value="UniProtKB-UniRule"/>
</dbReference>
<dbReference type="InterPro" id="IPR036415">
    <property type="entry name" value="Lamin_tail_dom_sf"/>
</dbReference>
<dbReference type="GO" id="GO:0006465">
    <property type="term" value="P:signal peptide processing"/>
    <property type="evidence" value="ECO:0007669"/>
    <property type="project" value="UniProtKB-UniRule"/>
</dbReference>
<sequence length="487" mass="52936">MPQAAYFPEDIVTFLPTGSAETSEQFITHRIESLSGERFGLTFITKGDANKTADPGTVEQEQIVGKVLVTVPYIGYLLNTVKTPQGFILFVIVPATIVIYEETKKLWQSITGGVKQLFRKLRKVKPELDEKDEELLHNIRKQLQPQHDATSMPSNPTLPLLRGGNVTGKIPKFTISLVSVFLLCFGMGFVFMRSTNSFFSDVEIASGTLAAAVFPDTTPDPSATPLPSVSPSPQLPHIVINEVYYGVDTEHGLDSPGDRGILIDDKATQIRISNNGAGSTNHVFNDFENLCKIHQENKTDVTINISILGNSGSNSGAVDTGDVGSDGNVEVLGGSNSLSSFCNSHGRNHEWIELFNPTPFTVNLKNWTLTDNSGITVTIPGNRFLPPHRFALISKNNSAWAFWDEPLTTLKIPLGRQIGDGLDNAGDRIILKNKDGTEIDAVSFGDDTNVFNLPGVALGHALERIIDGFDTNTAGDWGDQFPPQPGT</sequence>
<dbReference type="STRING" id="1618436.UV59_C0026G0015"/>
<dbReference type="PROSITE" id="PS51841">
    <property type="entry name" value="LTD"/>
    <property type="match status" value="1"/>
</dbReference>
<accession>A0A0G1CEN3</accession>
<dbReference type="InterPro" id="IPR001322">
    <property type="entry name" value="Lamin_tail_dom"/>
</dbReference>
<name>A0A0G1CEN3_9BACT</name>
<dbReference type="Pfam" id="PF00932">
    <property type="entry name" value="LTD"/>
    <property type="match status" value="1"/>
</dbReference>